<feature type="coiled-coil region" evidence="1">
    <location>
        <begin position="649"/>
        <end position="742"/>
    </location>
</feature>
<dbReference type="VEuPathDB" id="PlasmoDB:PVX_097635"/>
<organism evidence="3 4">
    <name type="scientific">Plasmodium vivax</name>
    <name type="common">malaria parasite P. vivax</name>
    <dbReference type="NCBI Taxonomy" id="5855"/>
    <lineage>
        <taxon>Eukaryota</taxon>
        <taxon>Sar</taxon>
        <taxon>Alveolata</taxon>
        <taxon>Apicomplexa</taxon>
        <taxon>Aconoidasida</taxon>
        <taxon>Haemosporida</taxon>
        <taxon>Plasmodiidae</taxon>
        <taxon>Plasmodium</taxon>
        <taxon>Plasmodium (Plasmodium)</taxon>
    </lineage>
</organism>
<feature type="compositionally biased region" description="Polar residues" evidence="2">
    <location>
        <begin position="472"/>
        <end position="482"/>
    </location>
</feature>
<protein>
    <submittedName>
        <fullName evidence="3">Uncharacterized protein</fullName>
    </submittedName>
</protein>
<dbReference type="VEuPathDB" id="PlasmoDB:PVW1_100056500"/>
<name>A0A1G4GZ72_PLAVI</name>
<dbReference type="AlphaFoldDB" id="A0A1G4GZ72"/>
<dbReference type="Proteomes" id="UP000196402">
    <property type="component" value="Chromosome 10"/>
</dbReference>
<evidence type="ECO:0000313" key="4">
    <source>
        <dbReference type="Proteomes" id="UP000196402"/>
    </source>
</evidence>
<reference evidence="3 4" key="1">
    <citation type="submission" date="2016-07" db="EMBL/GenBank/DDBJ databases">
        <authorList>
            <consortium name="Pathogen Informatics"/>
        </authorList>
    </citation>
    <scope>NUCLEOTIDE SEQUENCE [LARGE SCALE GENOMIC DNA]</scope>
</reference>
<feature type="region of interest" description="Disordered" evidence="2">
    <location>
        <begin position="181"/>
        <end position="235"/>
    </location>
</feature>
<accession>A0A1G4GZ72</accession>
<feature type="region of interest" description="Disordered" evidence="2">
    <location>
        <begin position="92"/>
        <end position="124"/>
    </location>
</feature>
<feature type="compositionally biased region" description="Low complexity" evidence="2">
    <location>
        <begin position="506"/>
        <end position="521"/>
    </location>
</feature>
<feature type="region of interest" description="Disordered" evidence="2">
    <location>
        <begin position="466"/>
        <end position="552"/>
    </location>
</feature>
<gene>
    <name evidence="3" type="ORF">PVT01_100035700</name>
</gene>
<feature type="compositionally biased region" description="Basic and acidic residues" evidence="2">
    <location>
        <begin position="194"/>
        <end position="235"/>
    </location>
</feature>
<feature type="compositionally biased region" description="Basic and acidic residues" evidence="2">
    <location>
        <begin position="531"/>
        <end position="548"/>
    </location>
</feature>
<evidence type="ECO:0000313" key="3">
    <source>
        <dbReference type="EMBL" id="SCO67888.1"/>
    </source>
</evidence>
<keyword evidence="1" id="KW-0175">Coiled coil</keyword>
<feature type="compositionally biased region" description="Basic and acidic residues" evidence="2">
    <location>
        <begin position="77"/>
        <end position="86"/>
    </location>
</feature>
<feature type="region of interest" description="Disordered" evidence="2">
    <location>
        <begin position="67"/>
        <end position="86"/>
    </location>
</feature>
<dbReference type="EMBL" id="LT615248">
    <property type="protein sequence ID" value="SCO67888.1"/>
    <property type="molecule type" value="Genomic_DNA"/>
</dbReference>
<dbReference type="VEuPathDB" id="PlasmoDB:PVP01_1032400"/>
<evidence type="ECO:0000256" key="1">
    <source>
        <dbReference type="SAM" id="Coils"/>
    </source>
</evidence>
<sequence length="882" mass="102349">MGHKIDIFLYICKTENEAKVKKDVVKRLIPTKRKFTREVVVKYVLHNCKTKNNLVKKKWSISYMLNKTKDRRKRGRKGEQLERKQLGKRQLDEVTLQRGEVTDEQKTENSSQNGSHHLVRRKSCAKNSGAYKKLLNRILRNVRSGQSTTVINTGVDTQKREKNVFFYGHLYRRYLRDSGNALEKEETPSGVTSEKSEEAASEGEIKKDKMQMKKTKNESHKGCRDPCGRAKRRREDHTQSANFEECLKKKKGLILDIYDWIVSTNSEEDMKISISSWTYKNCKIMDMLKKKRCSEDKNRASGRKGGRKTPPFCHRCFIKKSFDNPNFEDPQCCKELPIKRLIQNGEHLTRCLKRIIKRCRKFFGPPKKGITNVCFVFKYKIRVDGRDSCVYLVNFPLCNVQKDKIFHNSNSEKSLLFLFNKKILKWVRSVSDYSSFVFPFNNAKGCQRALKLKKKMVHFVSQGEGVRGVKRAQTTRGSTRGGSPSEDKRRSLIGERETEVCHQRGSTATTAAATAAATSTTIDATPPGDGAPKEENDPSEKTGTKEETEPTGVITPFRKHKKKDIIFHMHLFELLIRLIFENTKTYFTFFITELTHDGEFYKNVYYLNLSQIVNVRMKQRGKKNTARGGDTSSELHNLMKQNDQCKHMISERDNTIRMLQNEVREKKNEVSELEDQLSKYKKDHLDKLKIIENLKSKMLKKESTNQKENNANEQMVKNANYVKKLYNENNLLKEKIKKLNESIRKDGASSQSVGRFADSKESGMTNLLANNQSTKDKEEKNEKLNFFLKAFLDTEQKLYTADVLINTQKEIIAKIKNEKNSYFEEVERKKVLFKREVEKSLDFIHSICEDIKTKKEKICLANRINKLHDCINSFLETFEKGP</sequence>
<feature type="compositionally biased region" description="Basic and acidic residues" evidence="2">
    <location>
        <begin position="485"/>
        <end position="502"/>
    </location>
</feature>
<dbReference type="VEuPathDB" id="PlasmoDB:PVPAM_100039000"/>
<evidence type="ECO:0000256" key="2">
    <source>
        <dbReference type="SAM" id="MobiDB-lite"/>
    </source>
</evidence>
<proteinExistence type="predicted"/>